<comment type="subcellular location">
    <subcellularLocation>
        <location evidence="2">Nucleus</location>
    </subcellularLocation>
</comment>
<dbReference type="AlphaFoldDB" id="A0A367KHT8"/>
<dbReference type="Gene3D" id="3.30.40.10">
    <property type="entry name" value="Zinc/RING finger domain, C3HC4 (zinc finger)"/>
    <property type="match status" value="2"/>
</dbReference>
<feature type="domain" description="YDG" evidence="3">
    <location>
        <begin position="71"/>
        <end position="235"/>
    </location>
</feature>
<dbReference type="PROSITE" id="PS51015">
    <property type="entry name" value="YDG"/>
    <property type="match status" value="1"/>
</dbReference>
<proteinExistence type="predicted"/>
<keyword evidence="1 2" id="KW-0539">Nucleus</keyword>
<dbReference type="SUPFAM" id="SSF57850">
    <property type="entry name" value="RING/U-box"/>
    <property type="match status" value="1"/>
</dbReference>
<evidence type="ECO:0000256" key="1">
    <source>
        <dbReference type="ARBA" id="ARBA00023242"/>
    </source>
</evidence>
<dbReference type="SMART" id="SM00466">
    <property type="entry name" value="SRA"/>
    <property type="match status" value="1"/>
</dbReference>
<organism evidence="4 5">
    <name type="scientific">Rhizopus stolonifer</name>
    <name type="common">Rhizopus nigricans</name>
    <dbReference type="NCBI Taxonomy" id="4846"/>
    <lineage>
        <taxon>Eukaryota</taxon>
        <taxon>Fungi</taxon>
        <taxon>Fungi incertae sedis</taxon>
        <taxon>Mucoromycota</taxon>
        <taxon>Mucoromycotina</taxon>
        <taxon>Mucoromycetes</taxon>
        <taxon>Mucorales</taxon>
        <taxon>Mucorineae</taxon>
        <taxon>Rhizopodaceae</taxon>
        <taxon>Rhizopus</taxon>
    </lineage>
</organism>
<reference evidence="4 5" key="1">
    <citation type="journal article" date="2018" name="G3 (Bethesda)">
        <title>Phylogenetic and Phylogenomic Definition of Rhizopus Species.</title>
        <authorList>
            <person name="Gryganskyi A.P."/>
            <person name="Golan J."/>
            <person name="Dolatabadi S."/>
            <person name="Mondo S."/>
            <person name="Robb S."/>
            <person name="Idnurm A."/>
            <person name="Muszewska A."/>
            <person name="Steczkiewicz K."/>
            <person name="Masonjones S."/>
            <person name="Liao H.L."/>
            <person name="Gajdeczka M.T."/>
            <person name="Anike F."/>
            <person name="Vuek A."/>
            <person name="Anishchenko I.M."/>
            <person name="Voigt K."/>
            <person name="de Hoog G.S."/>
            <person name="Smith M.E."/>
            <person name="Heitman J."/>
            <person name="Vilgalys R."/>
            <person name="Stajich J.E."/>
        </authorList>
    </citation>
    <scope>NUCLEOTIDE SEQUENCE [LARGE SCALE GENOMIC DNA]</scope>
    <source>
        <strain evidence="4 5">LSU 92-RS-03</strain>
    </source>
</reference>
<dbReference type="SUPFAM" id="SSF88697">
    <property type="entry name" value="PUA domain-like"/>
    <property type="match status" value="1"/>
</dbReference>
<dbReference type="PANTHER" id="PTHR14140">
    <property type="entry name" value="E3 UBIQUITIN-PROTEIN LIGASE UHRF-RELATED"/>
    <property type="match status" value="1"/>
</dbReference>
<accession>A0A367KHT8</accession>
<dbReference type="InterPro" id="IPR015947">
    <property type="entry name" value="PUA-like_sf"/>
</dbReference>
<dbReference type="GO" id="GO:0044027">
    <property type="term" value="P:negative regulation of gene expression via chromosomal CpG island methylation"/>
    <property type="evidence" value="ECO:0007669"/>
    <property type="project" value="TreeGrafter"/>
</dbReference>
<dbReference type="OrthoDB" id="2270193at2759"/>
<dbReference type="Pfam" id="PF02182">
    <property type="entry name" value="SAD_SRA"/>
    <property type="match status" value="1"/>
</dbReference>
<dbReference type="GO" id="GO:0016567">
    <property type="term" value="P:protein ubiquitination"/>
    <property type="evidence" value="ECO:0007669"/>
    <property type="project" value="TreeGrafter"/>
</dbReference>
<dbReference type="InterPro" id="IPR003105">
    <property type="entry name" value="SRA_YDG"/>
</dbReference>
<dbReference type="EMBL" id="PJQM01001661">
    <property type="protein sequence ID" value="RCI01795.1"/>
    <property type="molecule type" value="Genomic_DNA"/>
</dbReference>
<keyword evidence="5" id="KW-1185">Reference proteome</keyword>
<feature type="non-terminal residue" evidence="4">
    <location>
        <position position="1"/>
    </location>
</feature>
<protein>
    <submittedName>
        <fullName evidence="4">Ubiquitin-like with PHD and RING finger domains 2</fullName>
    </submittedName>
</protein>
<dbReference type="InterPro" id="IPR011011">
    <property type="entry name" value="Znf_FYVE_PHD"/>
</dbReference>
<name>A0A367KHT8_RHIST</name>
<evidence type="ECO:0000313" key="5">
    <source>
        <dbReference type="Proteomes" id="UP000253551"/>
    </source>
</evidence>
<dbReference type="PANTHER" id="PTHR14140:SF45">
    <property type="entry name" value="RING-TYPE E3 UBIQUITIN TRANSFERASE"/>
    <property type="match status" value="1"/>
</dbReference>
<gene>
    <name evidence="4" type="primary">UHRF2_1</name>
    <name evidence="4" type="ORF">CU098_001407</name>
</gene>
<dbReference type="SUPFAM" id="SSF57903">
    <property type="entry name" value="FYVE/PHD zinc finger"/>
    <property type="match status" value="1"/>
</dbReference>
<evidence type="ECO:0000259" key="3">
    <source>
        <dbReference type="PROSITE" id="PS51015"/>
    </source>
</evidence>
<dbReference type="InterPro" id="IPR036987">
    <property type="entry name" value="SRA-YDG_sf"/>
</dbReference>
<dbReference type="STRING" id="4846.A0A367KHT8"/>
<sequence>ICDQCDTYWHAQCAGLTKIPKDKYWYCPDCINTDVDLIVDKKKKIQNTKSLDALMRMREKECAIVPRNHVGKIPGVYCGQTWENLNACSDWGIHRTTSFSSRVLGGSDTGAVSIFLYRNSRNFKTYEDKGYEFIFSGLGVISKVTSSLMDKSLVRQDLSLALTCDAPLNSKTGSKAVNWKRSRPIRVCRAHVEKFMSEFDPVEGVRYDGIYKVVEYWPVTCQNPKRVVWKFKLRRDDDELAPWLVQSKNLSIERGLRMIYEDEDKAKKIVQYKIPPHIIQMMDEDTANKRKWDEVKKLEFWSEFEFINYLFDTVIVCNSGACSKPIQNPIVTSCGHICCKKCLTYSKSDTCFTCRSPINKGRMVSNVALIGILKVFSPTYGQNTEKIPCPAMRYDPPKRKRDGSIDLKKRKKIRIVIDSV</sequence>
<dbReference type="InterPro" id="IPR013083">
    <property type="entry name" value="Znf_RING/FYVE/PHD"/>
</dbReference>
<dbReference type="Gene3D" id="2.30.280.10">
    <property type="entry name" value="SRA-YDG"/>
    <property type="match status" value="1"/>
</dbReference>
<evidence type="ECO:0000313" key="4">
    <source>
        <dbReference type="EMBL" id="RCI01795.1"/>
    </source>
</evidence>
<dbReference type="GO" id="GO:0061630">
    <property type="term" value="F:ubiquitin protein ligase activity"/>
    <property type="evidence" value="ECO:0007669"/>
    <property type="project" value="TreeGrafter"/>
</dbReference>
<dbReference type="Proteomes" id="UP000253551">
    <property type="component" value="Unassembled WGS sequence"/>
</dbReference>
<comment type="caution">
    <text evidence="4">The sequence shown here is derived from an EMBL/GenBank/DDBJ whole genome shotgun (WGS) entry which is preliminary data.</text>
</comment>
<dbReference type="GO" id="GO:0005634">
    <property type="term" value="C:nucleus"/>
    <property type="evidence" value="ECO:0007669"/>
    <property type="project" value="UniProtKB-SubCell"/>
</dbReference>
<evidence type="ECO:0000256" key="2">
    <source>
        <dbReference type="PROSITE-ProRule" id="PRU00358"/>
    </source>
</evidence>
<dbReference type="InterPro" id="IPR045134">
    <property type="entry name" value="UHRF1/2-like"/>
</dbReference>